<dbReference type="OrthoDB" id="9805710at2"/>
<dbReference type="CDD" id="cd14503">
    <property type="entry name" value="PTP-bact"/>
    <property type="match status" value="1"/>
</dbReference>
<dbReference type="InterPro" id="IPR005939">
    <property type="entry name" value="BLH_phosphatase-like"/>
</dbReference>
<dbReference type="Pfam" id="PF04273">
    <property type="entry name" value="BLH_phosphatase"/>
    <property type="match status" value="1"/>
</dbReference>
<keyword evidence="3" id="KW-1185">Reference proteome</keyword>
<dbReference type="NCBIfam" id="TIGR01244">
    <property type="entry name" value="TIGR01244 family sulfur transferase"/>
    <property type="match status" value="1"/>
</dbReference>
<evidence type="ECO:0000313" key="3">
    <source>
        <dbReference type="Proteomes" id="UP000002745"/>
    </source>
</evidence>
<proteinExistence type="predicted"/>
<gene>
    <name evidence="2" type="ordered locus">Hbal_1202</name>
</gene>
<dbReference type="KEGG" id="hba:Hbal_1202"/>
<evidence type="ECO:0000313" key="2">
    <source>
        <dbReference type="EMBL" id="ACT58894.1"/>
    </source>
</evidence>
<dbReference type="InterPro" id="IPR029021">
    <property type="entry name" value="Prot-tyrosine_phosphatase-like"/>
</dbReference>
<protein>
    <recommendedName>
        <fullName evidence="1">Beta-lactamase hydrolase-like protein phosphatase-like domain-containing protein</fullName>
    </recommendedName>
</protein>
<dbReference type="AlphaFoldDB" id="C6XI68"/>
<name>C6XI68_HIRBI</name>
<dbReference type="RefSeq" id="WP_015827044.1">
    <property type="nucleotide sequence ID" value="NC_012982.1"/>
</dbReference>
<dbReference type="SUPFAM" id="SSF52799">
    <property type="entry name" value="(Phosphotyrosine protein) phosphatases II"/>
    <property type="match status" value="1"/>
</dbReference>
<evidence type="ECO:0000259" key="1">
    <source>
        <dbReference type="Pfam" id="PF04273"/>
    </source>
</evidence>
<sequence>MADIRKVTESFAVAPQIDVDDFASIQEDGFKFIINNRPDEETFGQMPGATANAKATEFGMGYKAVPISGPGDFMKSMKALNDAIAESEGPVLAYCRSGTRSISLWSLAQVKIGAETPESAIEKAKMAGYDLSHLEPTLNQLAGSK</sequence>
<feature type="domain" description="Beta-lactamase hydrolase-like protein phosphatase-like" evidence="1">
    <location>
        <begin position="3"/>
        <end position="110"/>
    </location>
</feature>
<dbReference type="GO" id="GO:0016787">
    <property type="term" value="F:hydrolase activity"/>
    <property type="evidence" value="ECO:0007669"/>
    <property type="project" value="InterPro"/>
</dbReference>
<dbReference type="HOGENOM" id="CLU_105726_3_0_5"/>
<dbReference type="STRING" id="582402.Hbal_1202"/>
<dbReference type="eggNOG" id="COG3453">
    <property type="taxonomic scope" value="Bacteria"/>
</dbReference>
<organism evidence="2 3">
    <name type="scientific">Hirschia baltica (strain ATCC 49814 / DSM 5838 / IFAM 1418)</name>
    <dbReference type="NCBI Taxonomy" id="582402"/>
    <lineage>
        <taxon>Bacteria</taxon>
        <taxon>Pseudomonadati</taxon>
        <taxon>Pseudomonadota</taxon>
        <taxon>Alphaproteobacteria</taxon>
        <taxon>Hyphomonadales</taxon>
        <taxon>Hyphomonadaceae</taxon>
        <taxon>Hirschia</taxon>
    </lineage>
</organism>
<dbReference type="Proteomes" id="UP000002745">
    <property type="component" value="Chromosome"/>
</dbReference>
<dbReference type="Gene3D" id="3.90.190.10">
    <property type="entry name" value="Protein tyrosine phosphatase superfamily"/>
    <property type="match status" value="1"/>
</dbReference>
<reference evidence="3" key="1">
    <citation type="journal article" date="2011" name="J. Bacteriol.">
        <title>Genome sequences of eight morphologically diverse alphaproteobacteria.</title>
        <authorList>
            <consortium name="US DOE Joint Genome Institute"/>
            <person name="Brown P.J."/>
            <person name="Kysela D.T."/>
            <person name="Buechlein A."/>
            <person name="Hemmerich C."/>
            <person name="Brun Y.V."/>
        </authorList>
    </citation>
    <scope>NUCLEOTIDE SEQUENCE [LARGE SCALE GENOMIC DNA]</scope>
    <source>
        <strain evidence="3">ATCC 49814 / DSM 5838 / IFAM 1418</strain>
    </source>
</reference>
<dbReference type="EMBL" id="CP001678">
    <property type="protein sequence ID" value="ACT58894.1"/>
    <property type="molecule type" value="Genomic_DNA"/>
</dbReference>
<accession>C6XI68</accession>